<dbReference type="GO" id="GO:0005615">
    <property type="term" value="C:extracellular space"/>
    <property type="evidence" value="ECO:0007669"/>
    <property type="project" value="TreeGrafter"/>
</dbReference>
<dbReference type="Pfam" id="PF02191">
    <property type="entry name" value="OLF"/>
    <property type="match status" value="1"/>
</dbReference>
<dbReference type="STRING" id="37653.A0A0L8GSD3"/>
<feature type="domain" description="Olfactomedin-like" evidence="4">
    <location>
        <begin position="1"/>
        <end position="227"/>
    </location>
</feature>
<evidence type="ECO:0000256" key="2">
    <source>
        <dbReference type="ARBA" id="ARBA00022525"/>
    </source>
</evidence>
<dbReference type="PANTHER" id="PTHR23192:SF85">
    <property type="entry name" value="GLIOMEDIN"/>
    <property type="match status" value="1"/>
</dbReference>
<reference evidence="5" key="1">
    <citation type="submission" date="2015-07" db="EMBL/GenBank/DDBJ databases">
        <title>MeaNS - Measles Nucleotide Surveillance Program.</title>
        <authorList>
            <person name="Tran T."/>
            <person name="Druce J."/>
        </authorList>
    </citation>
    <scope>NUCLEOTIDE SEQUENCE</scope>
    <source>
        <strain evidence="5">UCB-OBI-ISO-001</strain>
        <tissue evidence="5">Gonad</tissue>
    </source>
</reference>
<dbReference type="InterPro" id="IPR050605">
    <property type="entry name" value="Olfactomedin-like_domain"/>
</dbReference>
<dbReference type="SMART" id="SM00284">
    <property type="entry name" value="OLF"/>
    <property type="match status" value="1"/>
</dbReference>
<dbReference type="OrthoDB" id="6155447at2759"/>
<dbReference type="GO" id="GO:0007165">
    <property type="term" value="P:signal transduction"/>
    <property type="evidence" value="ECO:0007669"/>
    <property type="project" value="TreeGrafter"/>
</dbReference>
<accession>A0A0L8GSD3</accession>
<dbReference type="PANTHER" id="PTHR23192">
    <property type="entry name" value="OLFACTOMEDIN-RELATED"/>
    <property type="match status" value="1"/>
</dbReference>
<sequence>MRDATLHRQRYWYTPEYYGNLIYEYKDRNHYKNNIADHIYDMGEHHYQGVGHLIYRRSFYFHLAHTSKVARYSLAEQKVVSSSKNMPKAISTGERSLYSFQYNYFDFAVDENGIWVLYGKNSSEETLIVVKLDGDTLQILKKWELPIKHRSYGNAFIVCGVLYLVQSVSKPKTKVEIVYDLYADVKLCKVLGFSNPFGHNYMIAFYHKKIYGYDNGNEITYPVLMYDRKELETLMKSC</sequence>
<dbReference type="AlphaFoldDB" id="A0A0L8GSD3"/>
<comment type="subcellular location">
    <subcellularLocation>
        <location evidence="1">Secreted</location>
    </subcellularLocation>
</comment>
<dbReference type="EMBL" id="KQ420605">
    <property type="protein sequence ID" value="KOF79798.1"/>
    <property type="molecule type" value="Genomic_DNA"/>
</dbReference>
<dbReference type="EMBL" id="KQ420605">
    <property type="protein sequence ID" value="KOF79797.1"/>
    <property type="molecule type" value="Genomic_DNA"/>
</dbReference>
<proteinExistence type="predicted"/>
<evidence type="ECO:0000313" key="5">
    <source>
        <dbReference type="EMBL" id="KOF79797.1"/>
    </source>
</evidence>
<organism evidence="5">
    <name type="scientific">Octopus bimaculoides</name>
    <name type="common">California two-spotted octopus</name>
    <dbReference type="NCBI Taxonomy" id="37653"/>
    <lineage>
        <taxon>Eukaryota</taxon>
        <taxon>Metazoa</taxon>
        <taxon>Spiralia</taxon>
        <taxon>Lophotrochozoa</taxon>
        <taxon>Mollusca</taxon>
        <taxon>Cephalopoda</taxon>
        <taxon>Coleoidea</taxon>
        <taxon>Octopodiformes</taxon>
        <taxon>Octopoda</taxon>
        <taxon>Incirrata</taxon>
        <taxon>Octopodidae</taxon>
        <taxon>Octopus</taxon>
    </lineage>
</organism>
<protein>
    <recommendedName>
        <fullName evidence="4">Olfactomedin-like domain-containing protein</fullName>
    </recommendedName>
</protein>
<evidence type="ECO:0000256" key="3">
    <source>
        <dbReference type="PROSITE-ProRule" id="PRU00446"/>
    </source>
</evidence>
<gene>
    <name evidence="5" type="ORF">OCBIM_22028936mg</name>
</gene>
<comment type="caution">
    <text evidence="3">Lacks conserved residue(s) required for the propagation of feature annotation.</text>
</comment>
<dbReference type="InterPro" id="IPR003112">
    <property type="entry name" value="Olfac-like_dom"/>
</dbReference>
<name>A0A0L8GSD3_OCTBM</name>
<keyword evidence="2" id="KW-0964">Secreted</keyword>
<evidence type="ECO:0000256" key="1">
    <source>
        <dbReference type="ARBA" id="ARBA00004613"/>
    </source>
</evidence>
<evidence type="ECO:0000259" key="4">
    <source>
        <dbReference type="PROSITE" id="PS51132"/>
    </source>
</evidence>
<dbReference type="PROSITE" id="PS51132">
    <property type="entry name" value="OLF"/>
    <property type="match status" value="1"/>
</dbReference>